<keyword evidence="3" id="KW-1185">Reference proteome</keyword>
<name>A0ABQ5WCJ8_9HYPH</name>
<dbReference type="EMBL" id="BSNS01000024">
    <property type="protein sequence ID" value="GLQ57860.1"/>
    <property type="molecule type" value="Genomic_DNA"/>
</dbReference>
<accession>A0ABQ5WCJ8</accession>
<feature type="region of interest" description="Disordered" evidence="1">
    <location>
        <begin position="32"/>
        <end position="61"/>
    </location>
</feature>
<organism evidence="2 3">
    <name type="scientific">Devosia nitrariae</name>
    <dbReference type="NCBI Taxonomy" id="2071872"/>
    <lineage>
        <taxon>Bacteria</taxon>
        <taxon>Pseudomonadati</taxon>
        <taxon>Pseudomonadota</taxon>
        <taxon>Alphaproteobacteria</taxon>
        <taxon>Hyphomicrobiales</taxon>
        <taxon>Devosiaceae</taxon>
        <taxon>Devosia</taxon>
    </lineage>
</organism>
<evidence type="ECO:0000313" key="2">
    <source>
        <dbReference type="EMBL" id="GLQ57860.1"/>
    </source>
</evidence>
<evidence type="ECO:0000256" key="1">
    <source>
        <dbReference type="SAM" id="MobiDB-lite"/>
    </source>
</evidence>
<evidence type="ECO:0000313" key="3">
    <source>
        <dbReference type="Proteomes" id="UP001156691"/>
    </source>
</evidence>
<sequence>MREEKTGRENLYALRREQLSPTLEWIGRVFPAESHQPQPMRQKPAAPAHLPTRAGQMELDL</sequence>
<dbReference type="Proteomes" id="UP001156691">
    <property type="component" value="Unassembled WGS sequence"/>
</dbReference>
<comment type="caution">
    <text evidence="2">The sequence shown here is derived from an EMBL/GenBank/DDBJ whole genome shotgun (WGS) entry which is preliminary data.</text>
</comment>
<protein>
    <submittedName>
        <fullName evidence="2">Uncharacterized protein</fullName>
    </submittedName>
</protein>
<reference evidence="3" key="1">
    <citation type="journal article" date="2019" name="Int. J. Syst. Evol. Microbiol.">
        <title>The Global Catalogue of Microorganisms (GCM) 10K type strain sequencing project: providing services to taxonomists for standard genome sequencing and annotation.</title>
        <authorList>
            <consortium name="The Broad Institute Genomics Platform"/>
            <consortium name="The Broad Institute Genome Sequencing Center for Infectious Disease"/>
            <person name="Wu L."/>
            <person name="Ma J."/>
        </authorList>
    </citation>
    <scope>NUCLEOTIDE SEQUENCE [LARGE SCALE GENOMIC DNA]</scope>
    <source>
        <strain evidence="3">NBRC 112416</strain>
    </source>
</reference>
<proteinExistence type="predicted"/>
<gene>
    <name evidence="2" type="ORF">GCM10010862_51190</name>
</gene>